<reference evidence="2" key="1">
    <citation type="submission" date="2021-01" db="EMBL/GenBank/DDBJ databases">
        <title>Whole genome shotgun sequence of Rhizocola hellebori NBRC 109834.</title>
        <authorList>
            <person name="Komaki H."/>
            <person name="Tamura T."/>
        </authorList>
    </citation>
    <scope>NUCLEOTIDE SEQUENCE</scope>
    <source>
        <strain evidence="2">NBRC 109834</strain>
    </source>
</reference>
<keyword evidence="1" id="KW-1133">Transmembrane helix</keyword>
<keyword evidence="3" id="KW-1185">Reference proteome</keyword>
<feature type="transmembrane region" description="Helical" evidence="1">
    <location>
        <begin position="187"/>
        <end position="208"/>
    </location>
</feature>
<feature type="transmembrane region" description="Helical" evidence="1">
    <location>
        <begin position="59"/>
        <end position="82"/>
    </location>
</feature>
<name>A0A8J3VKJ2_9ACTN</name>
<keyword evidence="1" id="KW-0812">Transmembrane</keyword>
<keyword evidence="1" id="KW-0472">Membrane</keyword>
<sequence>MREQNPWPTPAWLGEPSPDAAVEPEVERFSLPAQEVPREMWFPEKPAARPRPAKRKAPVSLAIAMPAVVFFALLSAFFSWVVSEPLWLAVGHSSTGMATVSRCVGSGISQRCIGELDGTRVTLLGVTAKQATTGSKIEVRRVGEHSDRAFAGGLFLRWFAGLIMILACGAGIAIVTGVHRMHRRDRLAALSTSLAAPLLVLVGFLAAVF</sequence>
<evidence type="ECO:0000256" key="1">
    <source>
        <dbReference type="SAM" id="Phobius"/>
    </source>
</evidence>
<dbReference type="EMBL" id="BONY01000061">
    <property type="protein sequence ID" value="GIH09103.1"/>
    <property type="molecule type" value="Genomic_DNA"/>
</dbReference>
<dbReference type="AlphaFoldDB" id="A0A8J3VKJ2"/>
<dbReference type="RefSeq" id="WP_203912836.1">
    <property type="nucleotide sequence ID" value="NZ_BONY01000061.1"/>
</dbReference>
<gene>
    <name evidence="2" type="ORF">Rhe02_71700</name>
</gene>
<comment type="caution">
    <text evidence="2">The sequence shown here is derived from an EMBL/GenBank/DDBJ whole genome shotgun (WGS) entry which is preliminary data.</text>
</comment>
<organism evidence="2 3">
    <name type="scientific">Rhizocola hellebori</name>
    <dbReference type="NCBI Taxonomy" id="1392758"/>
    <lineage>
        <taxon>Bacteria</taxon>
        <taxon>Bacillati</taxon>
        <taxon>Actinomycetota</taxon>
        <taxon>Actinomycetes</taxon>
        <taxon>Micromonosporales</taxon>
        <taxon>Micromonosporaceae</taxon>
        <taxon>Rhizocola</taxon>
    </lineage>
</organism>
<proteinExistence type="predicted"/>
<dbReference type="Proteomes" id="UP000612899">
    <property type="component" value="Unassembled WGS sequence"/>
</dbReference>
<evidence type="ECO:0000313" key="2">
    <source>
        <dbReference type="EMBL" id="GIH09103.1"/>
    </source>
</evidence>
<protein>
    <submittedName>
        <fullName evidence="2">Uncharacterized protein</fullName>
    </submittedName>
</protein>
<evidence type="ECO:0000313" key="3">
    <source>
        <dbReference type="Proteomes" id="UP000612899"/>
    </source>
</evidence>
<accession>A0A8J3VKJ2</accession>
<feature type="transmembrane region" description="Helical" evidence="1">
    <location>
        <begin position="155"/>
        <end position="175"/>
    </location>
</feature>